<proteinExistence type="predicted"/>
<keyword evidence="2" id="KW-1185">Reference proteome</keyword>
<protein>
    <submittedName>
        <fullName evidence="1">Uncharacterized protein</fullName>
    </submittedName>
</protein>
<dbReference type="AlphaFoldDB" id="E8T2S3"/>
<name>E8T2S3_THEA1</name>
<reference evidence="1" key="1">
    <citation type="submission" date="2011-01" db="EMBL/GenBank/DDBJ databases">
        <title>Complete sequence of chromosome of Thermovibrio ammonificans HB-1.</title>
        <authorList>
            <consortium name="US DOE Joint Genome Institute"/>
            <person name="Lucas S."/>
            <person name="Copeland A."/>
            <person name="Lapidus A."/>
            <person name="Cheng J.-F."/>
            <person name="Goodwin L."/>
            <person name="Pitluck S."/>
            <person name="Davenport K."/>
            <person name="Detter J.C."/>
            <person name="Han C."/>
            <person name="Tapia R."/>
            <person name="Land M."/>
            <person name="Hauser L."/>
            <person name="Kyrpides N."/>
            <person name="Ivanova N."/>
            <person name="Ovchinnikova G."/>
            <person name="Vetriani C."/>
            <person name="Woyke T."/>
        </authorList>
    </citation>
    <scope>NUCLEOTIDE SEQUENCE [LARGE SCALE GENOMIC DNA]</scope>
    <source>
        <strain evidence="1">HB-1</strain>
    </source>
</reference>
<dbReference type="Proteomes" id="UP000006362">
    <property type="component" value="Chromosome"/>
</dbReference>
<dbReference type="HOGENOM" id="CLU_2792637_0_0_0"/>
<accession>E8T2S3</accession>
<sequence>MKFKGMPGLVVNDGKNKVEFPYSGILELKGKEAKWLKGLIDSGKLKGVKVLEEEKPEEPQTEEKGGKG</sequence>
<organism evidence="1 2">
    <name type="scientific">Thermovibrio ammonificans (strain DSM 15698 / JCM 12110 / HB-1)</name>
    <dbReference type="NCBI Taxonomy" id="648996"/>
    <lineage>
        <taxon>Bacteria</taxon>
        <taxon>Pseudomonadati</taxon>
        <taxon>Aquificota</taxon>
        <taxon>Aquificia</taxon>
        <taxon>Desulfurobacteriales</taxon>
        <taxon>Desulfurobacteriaceae</taxon>
        <taxon>Thermovibrio</taxon>
    </lineage>
</organism>
<dbReference type="EMBL" id="CP002444">
    <property type="protein sequence ID" value="ADU95998.1"/>
    <property type="molecule type" value="Genomic_DNA"/>
</dbReference>
<gene>
    <name evidence="1" type="ordered locus">Theam_0024</name>
</gene>
<evidence type="ECO:0000313" key="2">
    <source>
        <dbReference type="Proteomes" id="UP000006362"/>
    </source>
</evidence>
<dbReference type="STRING" id="648996.Theam_0024"/>
<evidence type="ECO:0000313" key="1">
    <source>
        <dbReference type="EMBL" id="ADU95998.1"/>
    </source>
</evidence>
<dbReference type="RefSeq" id="WP_013536784.1">
    <property type="nucleotide sequence ID" value="NC_014926.1"/>
</dbReference>
<dbReference type="KEGG" id="tam:Theam_0024"/>